<keyword evidence="3 6" id="KW-0812">Transmembrane</keyword>
<dbReference type="PANTHER" id="PTHR34857:SF2">
    <property type="entry name" value="SLL0384 PROTEIN"/>
    <property type="match status" value="1"/>
</dbReference>
<feature type="transmembrane region" description="Helical" evidence="6">
    <location>
        <begin position="48"/>
        <end position="66"/>
    </location>
</feature>
<keyword evidence="2" id="KW-1003">Cell membrane</keyword>
<evidence type="ECO:0000313" key="8">
    <source>
        <dbReference type="Proteomes" id="UP000003287"/>
    </source>
</evidence>
<comment type="subcellular location">
    <subcellularLocation>
        <location evidence="1">Membrane</location>
        <topology evidence="1">Multi-pass membrane protein</topology>
    </subcellularLocation>
</comment>
<gene>
    <name evidence="7" type="ORF">HMPREF1042_0105</name>
</gene>
<dbReference type="GO" id="GO:0005886">
    <property type="term" value="C:plasma membrane"/>
    <property type="evidence" value="ECO:0007669"/>
    <property type="project" value="UniProtKB-ARBA"/>
</dbReference>
<evidence type="ECO:0000256" key="1">
    <source>
        <dbReference type="ARBA" id="ARBA00004141"/>
    </source>
</evidence>
<evidence type="ECO:0000256" key="2">
    <source>
        <dbReference type="ARBA" id="ARBA00022475"/>
    </source>
</evidence>
<dbReference type="PANTHER" id="PTHR34857">
    <property type="entry name" value="SLL0384 PROTEIN"/>
    <property type="match status" value="1"/>
</dbReference>
<keyword evidence="5 6" id="KW-0472">Membrane</keyword>
<evidence type="ECO:0000256" key="3">
    <source>
        <dbReference type="ARBA" id="ARBA00022692"/>
    </source>
</evidence>
<proteinExistence type="predicted"/>
<keyword evidence="4 6" id="KW-1133">Transmembrane helix</keyword>
<evidence type="ECO:0000256" key="6">
    <source>
        <dbReference type="SAM" id="Phobius"/>
    </source>
</evidence>
<feature type="transmembrane region" description="Helical" evidence="6">
    <location>
        <begin position="25"/>
        <end position="42"/>
    </location>
</feature>
<dbReference type="EMBL" id="AFUP01000008">
    <property type="protein sequence ID" value="EGV07543.1"/>
    <property type="molecule type" value="Genomic_DNA"/>
</dbReference>
<accession>F9P9H7</accession>
<evidence type="ECO:0000313" key="7">
    <source>
        <dbReference type="EMBL" id="EGV07543.1"/>
    </source>
</evidence>
<organism evidence="7 8">
    <name type="scientific">Streptococcus constellatus subsp. pharyngis SK1060 = CCUG 46377</name>
    <dbReference type="NCBI Taxonomy" id="1035184"/>
    <lineage>
        <taxon>Bacteria</taxon>
        <taxon>Bacillati</taxon>
        <taxon>Bacillota</taxon>
        <taxon>Bacilli</taxon>
        <taxon>Lactobacillales</taxon>
        <taxon>Streptococcaceae</taxon>
        <taxon>Streptococcus</taxon>
        <taxon>Streptococcus anginosus group</taxon>
    </lineage>
</organism>
<dbReference type="InterPro" id="IPR003339">
    <property type="entry name" value="ABC/ECF_trnsptr_transmembrane"/>
</dbReference>
<dbReference type="InterPro" id="IPR051611">
    <property type="entry name" value="ECF_transporter_component"/>
</dbReference>
<sequence length="68" mass="7671">MDSMILGRYVSGNSIIHRLDPRSKLLSMFFFILIIFLANNIVTNGLLFIFAILLVGLSKIPLVFSLKD</sequence>
<name>F9P9H7_STRCV</name>
<protein>
    <submittedName>
        <fullName evidence="7">Cobalt transport domain protein</fullName>
    </submittedName>
</protein>
<dbReference type="Pfam" id="PF02361">
    <property type="entry name" value="CbiQ"/>
    <property type="match status" value="1"/>
</dbReference>
<evidence type="ECO:0000256" key="4">
    <source>
        <dbReference type="ARBA" id="ARBA00022989"/>
    </source>
</evidence>
<dbReference type="eggNOG" id="COG0619">
    <property type="taxonomic scope" value="Bacteria"/>
</dbReference>
<dbReference type="AlphaFoldDB" id="F9P9H7"/>
<evidence type="ECO:0000256" key="5">
    <source>
        <dbReference type="ARBA" id="ARBA00023136"/>
    </source>
</evidence>
<dbReference type="Proteomes" id="UP000003287">
    <property type="component" value="Unassembled WGS sequence"/>
</dbReference>
<reference evidence="7 8" key="1">
    <citation type="submission" date="2011-06" db="EMBL/GenBank/DDBJ databases">
        <authorList>
            <person name="Harkins D.M."/>
            <person name="Madupu R."/>
            <person name="Durkin A.S."/>
            <person name="Torralba M."/>
            <person name="Methe B."/>
            <person name="Sutton G.G."/>
            <person name="Nelson K.E."/>
        </authorList>
    </citation>
    <scope>NUCLEOTIDE SEQUENCE [LARGE SCALE GENOMIC DNA]</scope>
    <source>
        <strain evidence="7 8">SK1060</strain>
    </source>
</reference>